<feature type="transmembrane region" description="Helical" evidence="1">
    <location>
        <begin position="71"/>
        <end position="92"/>
    </location>
</feature>
<feature type="transmembrane region" description="Helical" evidence="1">
    <location>
        <begin position="128"/>
        <end position="148"/>
    </location>
</feature>
<dbReference type="AlphaFoldDB" id="A0A2S0HZA6"/>
<keyword evidence="1" id="KW-0812">Transmembrane</keyword>
<accession>A0A2S0HZA6</accession>
<evidence type="ECO:0000313" key="2">
    <source>
        <dbReference type="EMBL" id="AVI51985.1"/>
    </source>
</evidence>
<feature type="transmembrane region" description="Helical" evidence="1">
    <location>
        <begin position="160"/>
        <end position="181"/>
    </location>
</feature>
<sequence>MELEEMQILWTRMSSQLEEQKELTNKLIMEMTQQKFRNRFNKLTIIETSGAVVCFIIAIVILLNIAKMNTWYLMACSIFTILLLIVLPILTLRAIKGMRTMDVTRRSYKETLQEFTRKRKNMLLIQRVGVMISVFMMWVSLPVFSMIMNNKDFFAQEHDPWLWVFIAVVTMGVILFARYGYRGYKKVTSSAENVLRDLKDH</sequence>
<feature type="transmembrane region" description="Helical" evidence="1">
    <location>
        <begin position="43"/>
        <end position="65"/>
    </location>
</feature>
<evidence type="ECO:0000256" key="1">
    <source>
        <dbReference type="SAM" id="Phobius"/>
    </source>
</evidence>
<organism evidence="2 3">
    <name type="scientific">Pukyongia salina</name>
    <dbReference type="NCBI Taxonomy" id="2094025"/>
    <lineage>
        <taxon>Bacteria</taxon>
        <taxon>Pseudomonadati</taxon>
        <taxon>Bacteroidota</taxon>
        <taxon>Flavobacteriia</taxon>
        <taxon>Flavobacteriales</taxon>
        <taxon>Flavobacteriaceae</taxon>
        <taxon>Pukyongia</taxon>
    </lineage>
</organism>
<protein>
    <submittedName>
        <fullName evidence="2">Uncharacterized protein</fullName>
    </submittedName>
</protein>
<gene>
    <name evidence="2" type="ORF">C5O00_12805</name>
</gene>
<name>A0A2S0HZA6_9FLAO</name>
<dbReference type="KEGG" id="aue:C5O00_12805"/>
<reference evidence="2 3" key="1">
    <citation type="submission" date="2018-02" db="EMBL/GenBank/DDBJ databases">
        <title>Genomic analysis of the strain RR4-38 isolated from a seawater recirculating aquaculture system.</title>
        <authorList>
            <person name="Kim Y.-S."/>
            <person name="Jang Y.H."/>
            <person name="Kim K.-H."/>
        </authorList>
    </citation>
    <scope>NUCLEOTIDE SEQUENCE [LARGE SCALE GENOMIC DNA]</scope>
    <source>
        <strain evidence="2 3">RR4-38</strain>
    </source>
</reference>
<dbReference type="EMBL" id="CP027062">
    <property type="protein sequence ID" value="AVI51985.1"/>
    <property type="molecule type" value="Genomic_DNA"/>
</dbReference>
<proteinExistence type="predicted"/>
<evidence type="ECO:0000313" key="3">
    <source>
        <dbReference type="Proteomes" id="UP000238442"/>
    </source>
</evidence>
<dbReference type="RefSeq" id="WP_105217225.1">
    <property type="nucleotide sequence ID" value="NZ_CP027062.1"/>
</dbReference>
<keyword evidence="3" id="KW-1185">Reference proteome</keyword>
<keyword evidence="1" id="KW-0472">Membrane</keyword>
<dbReference type="OrthoDB" id="1160385at2"/>
<dbReference type="Proteomes" id="UP000238442">
    <property type="component" value="Chromosome"/>
</dbReference>
<keyword evidence="1" id="KW-1133">Transmembrane helix</keyword>